<evidence type="ECO:0000313" key="2">
    <source>
        <dbReference type="EMBL" id="TQK96392.1"/>
    </source>
</evidence>
<dbReference type="RefSeq" id="WP_055704459.1">
    <property type="nucleotide sequence ID" value="NZ_JBPJFI010000001.1"/>
</dbReference>
<keyword evidence="3" id="KW-1185">Reference proteome</keyword>
<comment type="caution">
    <text evidence="2">The sequence shown here is derived from an EMBL/GenBank/DDBJ whole genome shotgun (WGS) entry which is preliminary data.</text>
</comment>
<name>A0A542UBD3_9ACTN</name>
<feature type="domain" description="Mycothiol-dependent maleylpyruvate isomerase metal-binding" evidence="1">
    <location>
        <begin position="16"/>
        <end position="135"/>
    </location>
</feature>
<dbReference type="Gene3D" id="1.20.120.450">
    <property type="entry name" value="dinb family like domain"/>
    <property type="match status" value="1"/>
</dbReference>
<dbReference type="InterPro" id="IPR017520">
    <property type="entry name" value="CHP03086"/>
</dbReference>
<sequence length="200" mass="21611">MTTTTAFTDPRPVYTRATEQAAALIKTVRPEDLAAPTPCSEFDVRALLGHIVGGTRRIAVVGEGGDGMAVEPTAHGVADDGWAAAYDEVRVRVLKAWESDARMASPVRVPWGEVPGHAALSGYVMEIVTHTWDLAEAIGHPLELDPELAEFALATARTVLPDSRPRDAETPFDNRRETPETADAYEQLAAWLGRTPLSRA</sequence>
<dbReference type="InterPro" id="IPR034660">
    <property type="entry name" value="DinB/YfiT-like"/>
</dbReference>
<gene>
    <name evidence="2" type="ORF">FB563_1335</name>
</gene>
<proteinExistence type="predicted"/>
<accession>A0A542UBD3</accession>
<dbReference type="OrthoDB" id="5185819at2"/>
<organism evidence="2 3">
    <name type="scientific">Streptomyces puniciscabiei</name>
    <dbReference type="NCBI Taxonomy" id="164348"/>
    <lineage>
        <taxon>Bacteria</taxon>
        <taxon>Bacillati</taxon>
        <taxon>Actinomycetota</taxon>
        <taxon>Actinomycetes</taxon>
        <taxon>Kitasatosporales</taxon>
        <taxon>Streptomycetaceae</taxon>
        <taxon>Streptomyces</taxon>
    </lineage>
</organism>
<dbReference type="Pfam" id="PF11716">
    <property type="entry name" value="MDMPI_N"/>
    <property type="match status" value="1"/>
</dbReference>
<protein>
    <submittedName>
        <fullName evidence="2">Uncharacterized protein (TIGR03086 family)</fullName>
    </submittedName>
</protein>
<dbReference type="NCBIfam" id="TIGR03086">
    <property type="entry name" value="TIGR03086 family metal-binding protein"/>
    <property type="match status" value="1"/>
</dbReference>
<evidence type="ECO:0000259" key="1">
    <source>
        <dbReference type="Pfam" id="PF11716"/>
    </source>
</evidence>
<reference evidence="2 3" key="1">
    <citation type="submission" date="2019-06" db="EMBL/GenBank/DDBJ databases">
        <title>Sequencing the genomes of 1000 actinobacteria strains.</title>
        <authorList>
            <person name="Klenk H.-P."/>
        </authorList>
    </citation>
    <scope>NUCLEOTIDE SEQUENCE [LARGE SCALE GENOMIC DNA]</scope>
    <source>
        <strain evidence="2 3">DSM 41929</strain>
    </source>
</reference>
<dbReference type="InterPro" id="IPR024344">
    <property type="entry name" value="MDMPI_metal-binding"/>
</dbReference>
<dbReference type="NCBIfam" id="TIGR03083">
    <property type="entry name" value="maleylpyruvate isomerase family mycothiol-dependent enzyme"/>
    <property type="match status" value="1"/>
</dbReference>
<dbReference type="GO" id="GO:0046872">
    <property type="term" value="F:metal ion binding"/>
    <property type="evidence" value="ECO:0007669"/>
    <property type="project" value="InterPro"/>
</dbReference>
<dbReference type="EMBL" id="VFNX01000001">
    <property type="protein sequence ID" value="TQK96392.1"/>
    <property type="molecule type" value="Genomic_DNA"/>
</dbReference>
<dbReference type="AlphaFoldDB" id="A0A542UBD3"/>
<dbReference type="Proteomes" id="UP000318103">
    <property type="component" value="Unassembled WGS sequence"/>
</dbReference>
<dbReference type="SUPFAM" id="SSF109854">
    <property type="entry name" value="DinB/YfiT-like putative metalloenzymes"/>
    <property type="match status" value="1"/>
</dbReference>
<evidence type="ECO:0000313" key="3">
    <source>
        <dbReference type="Proteomes" id="UP000318103"/>
    </source>
</evidence>
<dbReference type="InterPro" id="IPR017517">
    <property type="entry name" value="Maleyloyr_isom"/>
</dbReference>